<evidence type="ECO:0000256" key="1">
    <source>
        <dbReference type="ARBA" id="ARBA00022723"/>
    </source>
</evidence>
<evidence type="ECO:0000313" key="8">
    <source>
        <dbReference type="Proteomes" id="UP000604046"/>
    </source>
</evidence>
<dbReference type="EMBL" id="CAJNDS010002557">
    <property type="protein sequence ID" value="CAE7524992.1"/>
    <property type="molecule type" value="Genomic_DNA"/>
</dbReference>
<keyword evidence="8" id="KW-1185">Reference proteome</keyword>
<accession>A0A812TKA3</accession>
<protein>
    <submittedName>
        <fullName evidence="7">Zfp36l3 protein</fullName>
    </submittedName>
</protein>
<organism evidence="7 8">
    <name type="scientific">Symbiodinium natans</name>
    <dbReference type="NCBI Taxonomy" id="878477"/>
    <lineage>
        <taxon>Eukaryota</taxon>
        <taxon>Sar</taxon>
        <taxon>Alveolata</taxon>
        <taxon>Dinophyceae</taxon>
        <taxon>Suessiales</taxon>
        <taxon>Symbiodiniaceae</taxon>
        <taxon>Symbiodinium</taxon>
    </lineage>
</organism>
<dbReference type="AlphaFoldDB" id="A0A812TKA3"/>
<dbReference type="InterPro" id="IPR000571">
    <property type="entry name" value="Znf_CCCH"/>
</dbReference>
<dbReference type="GO" id="GO:0008270">
    <property type="term" value="F:zinc ion binding"/>
    <property type="evidence" value="ECO:0007669"/>
    <property type="project" value="UniProtKB-KW"/>
</dbReference>
<evidence type="ECO:0000259" key="6">
    <source>
        <dbReference type="PROSITE" id="PS50103"/>
    </source>
</evidence>
<name>A0A812TKA3_9DINO</name>
<feature type="domain" description="C3H1-type" evidence="6">
    <location>
        <begin position="40"/>
        <end position="68"/>
    </location>
</feature>
<dbReference type="GO" id="GO:0003729">
    <property type="term" value="F:mRNA binding"/>
    <property type="evidence" value="ECO:0007669"/>
    <property type="project" value="InterPro"/>
</dbReference>
<dbReference type="PANTHER" id="PTHR12547">
    <property type="entry name" value="CCCH ZINC FINGER/TIS11-RELATED"/>
    <property type="match status" value="1"/>
</dbReference>
<evidence type="ECO:0000256" key="2">
    <source>
        <dbReference type="ARBA" id="ARBA00022737"/>
    </source>
</evidence>
<comment type="caution">
    <text evidence="7">The sequence shown here is derived from an EMBL/GenBank/DDBJ whole genome shotgun (WGS) entry which is preliminary data.</text>
</comment>
<keyword evidence="1 5" id="KW-0479">Metal-binding</keyword>
<evidence type="ECO:0000256" key="5">
    <source>
        <dbReference type="PROSITE-ProRule" id="PRU00723"/>
    </source>
</evidence>
<proteinExistence type="predicted"/>
<dbReference type="OrthoDB" id="410307at2759"/>
<dbReference type="SMART" id="SM00356">
    <property type="entry name" value="ZnF_C3H1"/>
    <property type="match status" value="2"/>
</dbReference>
<dbReference type="InterPro" id="IPR045877">
    <property type="entry name" value="ZFP36-like"/>
</dbReference>
<dbReference type="InterPro" id="IPR036855">
    <property type="entry name" value="Znf_CCCH_sf"/>
</dbReference>
<reference evidence="7" key="1">
    <citation type="submission" date="2021-02" db="EMBL/GenBank/DDBJ databases">
        <authorList>
            <person name="Dougan E. K."/>
            <person name="Rhodes N."/>
            <person name="Thang M."/>
            <person name="Chan C."/>
        </authorList>
    </citation>
    <scope>NUCLEOTIDE SEQUENCE</scope>
</reference>
<keyword evidence="3 5" id="KW-0863">Zinc-finger</keyword>
<dbReference type="Pfam" id="PF00642">
    <property type="entry name" value="zf-CCCH"/>
    <property type="match status" value="1"/>
</dbReference>
<dbReference type="SUPFAM" id="SSF90229">
    <property type="entry name" value="CCCH zinc finger"/>
    <property type="match status" value="2"/>
</dbReference>
<feature type="zinc finger region" description="C3H1-type" evidence="5">
    <location>
        <begin position="11"/>
        <end position="37"/>
    </location>
</feature>
<evidence type="ECO:0000313" key="7">
    <source>
        <dbReference type="EMBL" id="CAE7524992.1"/>
    </source>
</evidence>
<dbReference type="Proteomes" id="UP000604046">
    <property type="component" value="Unassembled WGS sequence"/>
</dbReference>
<dbReference type="PROSITE" id="PS50103">
    <property type="entry name" value="ZF_C3H1"/>
    <property type="match status" value="2"/>
</dbReference>
<feature type="domain" description="C3H1-type" evidence="6">
    <location>
        <begin position="11"/>
        <end position="37"/>
    </location>
</feature>
<evidence type="ECO:0000256" key="3">
    <source>
        <dbReference type="ARBA" id="ARBA00022771"/>
    </source>
</evidence>
<dbReference type="PANTHER" id="PTHR12547:SF18">
    <property type="entry name" value="PROTEIN TIS11"/>
    <property type="match status" value="1"/>
</dbReference>
<dbReference type="Gene3D" id="4.10.1000.10">
    <property type="entry name" value="Zinc finger, CCCH-type"/>
    <property type="match status" value="2"/>
</dbReference>
<sequence>MTKAEQKKAVRFTRMCRFWRTNECKMGADCTFAHSATELRPSPKPCYDFVKFGMCSRGQECRFVHEVPEKKQPRLTEMQIATFPASQPEPGHSCFLATGMMSSYAQVTPKSRMGGADTQPFTPSCGLSAHSRADTGLAVTPPGLDQIPLPMSLIGEFDHEVSTPPNEEYRRSSGSETELGMDYFPFSFSKHVAEDEMMFVPQKASMWLSGAPLRLSDVDDVDMFWVV</sequence>
<keyword evidence="4 5" id="KW-0862">Zinc</keyword>
<gene>
    <name evidence="7" type="primary">Zfp36l3</name>
    <name evidence="7" type="ORF">SNAT2548_LOCUS29387</name>
</gene>
<evidence type="ECO:0000256" key="4">
    <source>
        <dbReference type="ARBA" id="ARBA00022833"/>
    </source>
</evidence>
<keyword evidence="2" id="KW-0677">Repeat</keyword>
<feature type="zinc finger region" description="C3H1-type" evidence="5">
    <location>
        <begin position="40"/>
        <end position="68"/>
    </location>
</feature>